<protein>
    <recommendedName>
        <fullName evidence="2">histidine kinase</fullName>
        <ecNumber evidence="2">2.7.13.3</ecNumber>
    </recommendedName>
</protein>
<dbReference type="RefSeq" id="WP_218254087.1">
    <property type="nucleotide sequence ID" value="NZ_JABXWD010000610.1"/>
</dbReference>
<name>A0ABS6S3N4_9BACT</name>
<keyword evidence="3 4" id="KW-0597">Phosphoprotein</keyword>
<dbReference type="Pfam" id="PF02518">
    <property type="entry name" value="HATPase_c"/>
    <property type="match status" value="1"/>
</dbReference>
<dbReference type="PANTHER" id="PTHR43547:SF2">
    <property type="entry name" value="HYBRID SIGNAL TRANSDUCTION HISTIDINE KINASE C"/>
    <property type="match status" value="1"/>
</dbReference>
<evidence type="ECO:0000256" key="3">
    <source>
        <dbReference type="ARBA" id="ARBA00022553"/>
    </source>
</evidence>
<keyword evidence="7" id="KW-0808">Transferase</keyword>
<accession>A0ABS6S3N4</accession>
<dbReference type="SMART" id="SM00387">
    <property type="entry name" value="HATPase_c"/>
    <property type="match status" value="1"/>
</dbReference>
<comment type="catalytic activity">
    <reaction evidence="1">
        <text>ATP + protein L-histidine = ADP + protein N-phospho-L-histidine.</text>
        <dbReference type="EC" id="2.7.13.3"/>
    </reaction>
</comment>
<evidence type="ECO:0000256" key="1">
    <source>
        <dbReference type="ARBA" id="ARBA00000085"/>
    </source>
</evidence>
<dbReference type="PROSITE" id="PS00387">
    <property type="entry name" value="PPASE"/>
    <property type="match status" value="1"/>
</dbReference>
<dbReference type="Pfam" id="PF00512">
    <property type="entry name" value="HisKA"/>
    <property type="match status" value="1"/>
</dbReference>
<feature type="domain" description="Response regulatory" evidence="6">
    <location>
        <begin position="10"/>
        <end position="126"/>
    </location>
</feature>
<dbReference type="SMART" id="SM00388">
    <property type="entry name" value="HisKA"/>
    <property type="match status" value="1"/>
</dbReference>
<dbReference type="CDD" id="cd00082">
    <property type="entry name" value="HisKA"/>
    <property type="match status" value="1"/>
</dbReference>
<sequence>MMNTEPLKQKILIIDDDPMDINILRSILEADYSLNIAINGKMGLKRAQSAPHPDLILLDVMMPEMDGFEVCERLKESPELQEIPIIFITAKDKVADETRAFKAGAVDYIPKPFSTPVVMARVATHLAMHAAHVQLKQQYIFLQEMEKLRKDVEAISRHDLKTPINGILGCTELLLRGRRFSEEQLNKFYLLIHESANQLREMVNMSLNLIKMEQGRYEATLQPVSLLPIFQRILTDHRSAIERRQIKTPILVDAQPVQEQQVFMVLGDETLCYTMFANLLKNALEASDTGQTVTISLNSGPMATIAIHNRAVVPAEIREKFFEKYVTHGKKGGTGLGTYSSRLMAETQRGTISLHSSDLEGTTVTVALQRG</sequence>
<reference evidence="7 8" key="1">
    <citation type="journal article" date="2020" name="J Geophys Res Biogeosci">
        <title>Magnetotaxis as an Adaptation to Enable Bacterial Shuttling of Microbial Sulfur and Sulfur Cycling Across Aquatic Oxic#Anoxic Interfaces.</title>
        <authorList>
            <person name="Li J."/>
            <person name="Liu P."/>
            <person name="Wang J."/>
            <person name="Roberts A.P."/>
            <person name="Pan Y."/>
        </authorList>
    </citation>
    <scope>NUCLEOTIDE SEQUENCE [LARGE SCALE GENOMIC DNA]</scope>
    <source>
        <strain evidence="7 8">MYR-1_YQ</strain>
    </source>
</reference>
<dbReference type="Pfam" id="PF00072">
    <property type="entry name" value="Response_reg"/>
    <property type="match status" value="1"/>
</dbReference>
<evidence type="ECO:0000259" key="5">
    <source>
        <dbReference type="PROSITE" id="PS50109"/>
    </source>
</evidence>
<evidence type="ECO:0000313" key="7">
    <source>
        <dbReference type="EMBL" id="MBV6343470.1"/>
    </source>
</evidence>
<dbReference type="CDD" id="cd19920">
    <property type="entry name" value="REC_PA4781-like"/>
    <property type="match status" value="1"/>
</dbReference>
<dbReference type="PROSITE" id="PS50110">
    <property type="entry name" value="RESPONSE_REGULATORY"/>
    <property type="match status" value="1"/>
</dbReference>
<dbReference type="EMBL" id="JABXWD010000610">
    <property type="protein sequence ID" value="MBV6343470.1"/>
    <property type="molecule type" value="Genomic_DNA"/>
</dbReference>
<evidence type="ECO:0000313" key="8">
    <source>
        <dbReference type="Proteomes" id="UP001196980"/>
    </source>
</evidence>
<dbReference type="GO" id="GO:0016301">
    <property type="term" value="F:kinase activity"/>
    <property type="evidence" value="ECO:0007669"/>
    <property type="project" value="UniProtKB-KW"/>
</dbReference>
<dbReference type="InterPro" id="IPR001789">
    <property type="entry name" value="Sig_transdc_resp-reg_receiver"/>
</dbReference>
<keyword evidence="8" id="KW-1185">Reference proteome</keyword>
<evidence type="ECO:0000256" key="4">
    <source>
        <dbReference type="PROSITE-ProRule" id="PRU00169"/>
    </source>
</evidence>
<dbReference type="PANTHER" id="PTHR43547">
    <property type="entry name" value="TWO-COMPONENT HISTIDINE KINASE"/>
    <property type="match status" value="1"/>
</dbReference>
<evidence type="ECO:0000256" key="2">
    <source>
        <dbReference type="ARBA" id="ARBA00012438"/>
    </source>
</evidence>
<dbReference type="SMART" id="SM00448">
    <property type="entry name" value="REC"/>
    <property type="match status" value="1"/>
</dbReference>
<comment type="caution">
    <text evidence="7">The sequence shown here is derived from an EMBL/GenBank/DDBJ whole genome shotgun (WGS) entry which is preliminary data.</text>
</comment>
<dbReference type="EC" id="2.7.13.3" evidence="2"/>
<evidence type="ECO:0000259" key="6">
    <source>
        <dbReference type="PROSITE" id="PS50110"/>
    </source>
</evidence>
<feature type="domain" description="Histidine kinase" evidence="5">
    <location>
        <begin position="155"/>
        <end position="371"/>
    </location>
</feature>
<dbReference type="PROSITE" id="PS50109">
    <property type="entry name" value="HIS_KIN"/>
    <property type="match status" value="1"/>
</dbReference>
<dbReference type="InterPro" id="IPR003661">
    <property type="entry name" value="HisK_dim/P_dom"/>
</dbReference>
<dbReference type="InterPro" id="IPR005467">
    <property type="entry name" value="His_kinase_dom"/>
</dbReference>
<dbReference type="Proteomes" id="UP001196980">
    <property type="component" value="Unassembled WGS sequence"/>
</dbReference>
<gene>
    <name evidence="7" type="ORF">HWQ67_18005</name>
</gene>
<proteinExistence type="predicted"/>
<dbReference type="InterPro" id="IPR003594">
    <property type="entry name" value="HATPase_dom"/>
</dbReference>
<feature type="modified residue" description="4-aspartylphosphate" evidence="4">
    <location>
        <position position="59"/>
    </location>
</feature>
<keyword evidence="7" id="KW-0418">Kinase</keyword>
<organism evidence="7 8">
    <name type="scientific">Candidatus Magnetobacterium casense</name>
    <dbReference type="NCBI Taxonomy" id="1455061"/>
    <lineage>
        <taxon>Bacteria</taxon>
        <taxon>Pseudomonadati</taxon>
        <taxon>Nitrospirota</taxon>
        <taxon>Thermodesulfovibrionia</taxon>
        <taxon>Thermodesulfovibrionales</taxon>
        <taxon>Candidatus Magnetobacteriaceae</taxon>
        <taxon>Candidatus Magnetobacterium</taxon>
    </lineage>
</organism>